<evidence type="ECO:0000313" key="2">
    <source>
        <dbReference type="Proteomes" id="UP000006514"/>
    </source>
</evidence>
<dbReference type="Pfam" id="PF18759">
    <property type="entry name" value="Plavaka"/>
    <property type="match status" value="1"/>
</dbReference>
<dbReference type="InterPro" id="IPR041078">
    <property type="entry name" value="Plavaka"/>
</dbReference>
<dbReference type="InParanoid" id="J0WM73"/>
<dbReference type="OrthoDB" id="2418900at2759"/>
<feature type="non-terminal residue" evidence="1">
    <location>
        <position position="1"/>
    </location>
</feature>
<gene>
    <name evidence="1" type="ORF">AURDEDRAFT_29741</name>
</gene>
<name>J0WM73_AURST</name>
<sequence>LPLRASPLFIIIGSDKTQLTSFSGEHSAYPVYMSIGNIDKSVRNQPSKRAFRLVAFLPTLTPDETTMSEAKARALRHALFHKAMELVFEPLFAAAKDGIQVTDSRGDVRLCFPILASYVADYPEQCLVTGIRYGQTCPKCHVTA</sequence>
<dbReference type="Proteomes" id="UP000006514">
    <property type="component" value="Unassembled WGS sequence"/>
</dbReference>
<reference evidence="2" key="1">
    <citation type="journal article" date="2012" name="Science">
        <title>The Paleozoic origin of enzymatic lignin decomposition reconstructed from 31 fungal genomes.</title>
        <authorList>
            <person name="Floudas D."/>
            <person name="Binder M."/>
            <person name="Riley R."/>
            <person name="Barry K."/>
            <person name="Blanchette R.A."/>
            <person name="Henrissat B."/>
            <person name="Martinez A.T."/>
            <person name="Otillar R."/>
            <person name="Spatafora J.W."/>
            <person name="Yadav J.S."/>
            <person name="Aerts A."/>
            <person name="Benoit I."/>
            <person name="Boyd A."/>
            <person name="Carlson A."/>
            <person name="Copeland A."/>
            <person name="Coutinho P.M."/>
            <person name="de Vries R.P."/>
            <person name="Ferreira P."/>
            <person name="Findley K."/>
            <person name="Foster B."/>
            <person name="Gaskell J."/>
            <person name="Glotzer D."/>
            <person name="Gorecki P."/>
            <person name="Heitman J."/>
            <person name="Hesse C."/>
            <person name="Hori C."/>
            <person name="Igarashi K."/>
            <person name="Jurgens J.A."/>
            <person name="Kallen N."/>
            <person name="Kersten P."/>
            <person name="Kohler A."/>
            <person name="Kuees U."/>
            <person name="Kumar T.K.A."/>
            <person name="Kuo A."/>
            <person name="LaButti K."/>
            <person name="Larrondo L.F."/>
            <person name="Lindquist E."/>
            <person name="Ling A."/>
            <person name="Lombard V."/>
            <person name="Lucas S."/>
            <person name="Lundell T."/>
            <person name="Martin R."/>
            <person name="McLaughlin D.J."/>
            <person name="Morgenstern I."/>
            <person name="Morin E."/>
            <person name="Murat C."/>
            <person name="Nagy L.G."/>
            <person name="Nolan M."/>
            <person name="Ohm R.A."/>
            <person name="Patyshakuliyeva A."/>
            <person name="Rokas A."/>
            <person name="Ruiz-Duenas F.J."/>
            <person name="Sabat G."/>
            <person name="Salamov A."/>
            <person name="Samejima M."/>
            <person name="Schmutz J."/>
            <person name="Slot J.C."/>
            <person name="St John F."/>
            <person name="Stenlid J."/>
            <person name="Sun H."/>
            <person name="Sun S."/>
            <person name="Syed K."/>
            <person name="Tsang A."/>
            <person name="Wiebenga A."/>
            <person name="Young D."/>
            <person name="Pisabarro A."/>
            <person name="Eastwood D.C."/>
            <person name="Martin F."/>
            <person name="Cullen D."/>
            <person name="Grigoriev I.V."/>
            <person name="Hibbett D.S."/>
        </authorList>
    </citation>
    <scope>NUCLEOTIDE SEQUENCE [LARGE SCALE GENOMIC DNA]</scope>
    <source>
        <strain evidence="2">TFB10046</strain>
    </source>
</reference>
<dbReference type="EMBL" id="JH688573">
    <property type="protein sequence ID" value="EJD32895.1"/>
    <property type="molecule type" value="Genomic_DNA"/>
</dbReference>
<accession>J0WM73</accession>
<evidence type="ECO:0000313" key="1">
    <source>
        <dbReference type="EMBL" id="EJD32895.1"/>
    </source>
</evidence>
<protein>
    <submittedName>
        <fullName evidence="1">Uncharacterized protein</fullName>
    </submittedName>
</protein>
<feature type="non-terminal residue" evidence="1">
    <location>
        <position position="144"/>
    </location>
</feature>
<keyword evidence="2" id="KW-1185">Reference proteome</keyword>
<proteinExistence type="predicted"/>
<dbReference type="KEGG" id="adl:AURDEDRAFT_29741"/>
<dbReference type="AlphaFoldDB" id="J0WM73"/>
<organism evidence="1 2">
    <name type="scientific">Auricularia subglabra (strain TFB-10046 / SS5)</name>
    <name type="common">White-rot fungus</name>
    <name type="synonym">Auricularia delicata (strain TFB10046)</name>
    <dbReference type="NCBI Taxonomy" id="717982"/>
    <lineage>
        <taxon>Eukaryota</taxon>
        <taxon>Fungi</taxon>
        <taxon>Dikarya</taxon>
        <taxon>Basidiomycota</taxon>
        <taxon>Agaricomycotina</taxon>
        <taxon>Agaricomycetes</taxon>
        <taxon>Auriculariales</taxon>
        <taxon>Auriculariaceae</taxon>
        <taxon>Auricularia</taxon>
    </lineage>
</organism>